<dbReference type="PANTHER" id="PTHR45816:SF4">
    <property type="entry name" value="RYR_IP3R HOMOLOGY ASSOCIATED DOMAIN-CONTAINING PROTEIN"/>
    <property type="match status" value="1"/>
</dbReference>
<dbReference type="Gene3D" id="1.10.287.70">
    <property type="match status" value="1"/>
</dbReference>
<dbReference type="Pfam" id="PF00520">
    <property type="entry name" value="Ion_trans"/>
    <property type="match status" value="1"/>
</dbReference>
<feature type="domain" description="Ion transport" evidence="7">
    <location>
        <begin position="1"/>
        <end position="113"/>
    </location>
</feature>
<evidence type="ECO:0000256" key="2">
    <source>
        <dbReference type="ARBA" id="ARBA00022692"/>
    </source>
</evidence>
<evidence type="ECO:0000256" key="5">
    <source>
        <dbReference type="SAM" id="Coils"/>
    </source>
</evidence>
<proteinExistence type="predicted"/>
<evidence type="ECO:0000313" key="8">
    <source>
        <dbReference type="EMBL" id="CAD7195942.1"/>
    </source>
</evidence>
<dbReference type="AlphaFoldDB" id="A0A7R8VCL7"/>
<evidence type="ECO:0000256" key="6">
    <source>
        <dbReference type="SAM" id="Phobius"/>
    </source>
</evidence>
<sequence>MFSIIGYMFFKDDFLVPVDDEVVHNDSGRVTVSGEVRERACDSLVMCIVTTLNQGLRNGGGIGDILRAPSSNESLYVARVVYDLLFFFIVIIIVLNLIFGVIIDTFADLRSEKQQKELTLKDNCFICGKNLDWFPRLRAMSLSAEEGEGEQIEYRTLQTQLEKTQELVSDLVKQLTELRDQARLSAAGEKKHQEGPWSLWRRIHRPSIDGAESTVGINELDTRTT</sequence>
<dbReference type="PANTHER" id="PTHR45816">
    <property type="entry name" value="MIR DOMAIN-CONTAINING PROTEIN"/>
    <property type="match status" value="1"/>
</dbReference>
<dbReference type="InterPro" id="IPR015925">
    <property type="entry name" value="Ryanodine_IP3_receptor"/>
</dbReference>
<evidence type="ECO:0000256" key="3">
    <source>
        <dbReference type="ARBA" id="ARBA00022989"/>
    </source>
</evidence>
<protein>
    <recommendedName>
        <fullName evidence="7">Ion transport domain-containing protein</fullName>
    </recommendedName>
</protein>
<dbReference type="GO" id="GO:0005216">
    <property type="term" value="F:monoatomic ion channel activity"/>
    <property type="evidence" value="ECO:0007669"/>
    <property type="project" value="InterPro"/>
</dbReference>
<evidence type="ECO:0000256" key="4">
    <source>
        <dbReference type="ARBA" id="ARBA00023136"/>
    </source>
</evidence>
<evidence type="ECO:0000256" key="1">
    <source>
        <dbReference type="ARBA" id="ARBA00004141"/>
    </source>
</evidence>
<dbReference type="GO" id="GO:0006816">
    <property type="term" value="P:calcium ion transport"/>
    <property type="evidence" value="ECO:0007669"/>
    <property type="project" value="InterPro"/>
</dbReference>
<feature type="transmembrane region" description="Helical" evidence="6">
    <location>
        <begin position="84"/>
        <end position="107"/>
    </location>
</feature>
<evidence type="ECO:0000259" key="7">
    <source>
        <dbReference type="Pfam" id="PF00520"/>
    </source>
</evidence>
<reference evidence="8" key="1">
    <citation type="submission" date="2020-11" db="EMBL/GenBank/DDBJ databases">
        <authorList>
            <person name="Tran Van P."/>
        </authorList>
    </citation>
    <scope>NUCLEOTIDE SEQUENCE</scope>
</reference>
<comment type="subcellular location">
    <subcellularLocation>
        <location evidence="1">Membrane</location>
        <topology evidence="1">Multi-pass membrane protein</topology>
    </subcellularLocation>
</comment>
<dbReference type="GO" id="GO:0016020">
    <property type="term" value="C:membrane"/>
    <property type="evidence" value="ECO:0007669"/>
    <property type="project" value="UniProtKB-SubCell"/>
</dbReference>
<organism evidence="8">
    <name type="scientific">Timema douglasi</name>
    <name type="common">Walking stick</name>
    <dbReference type="NCBI Taxonomy" id="61478"/>
    <lineage>
        <taxon>Eukaryota</taxon>
        <taxon>Metazoa</taxon>
        <taxon>Ecdysozoa</taxon>
        <taxon>Arthropoda</taxon>
        <taxon>Hexapoda</taxon>
        <taxon>Insecta</taxon>
        <taxon>Pterygota</taxon>
        <taxon>Neoptera</taxon>
        <taxon>Polyneoptera</taxon>
        <taxon>Phasmatodea</taxon>
        <taxon>Timematodea</taxon>
        <taxon>Timematoidea</taxon>
        <taxon>Timematidae</taxon>
        <taxon>Timema</taxon>
    </lineage>
</organism>
<accession>A0A7R8VCL7</accession>
<keyword evidence="2 6" id="KW-0812">Transmembrane</keyword>
<keyword evidence="4 6" id="KW-0472">Membrane</keyword>
<name>A0A7R8VCL7_TIMDO</name>
<keyword evidence="5" id="KW-0175">Coiled coil</keyword>
<keyword evidence="3 6" id="KW-1133">Transmembrane helix</keyword>
<gene>
    <name evidence="8" type="ORF">TDIB3V08_LOCUS2306</name>
</gene>
<dbReference type="EMBL" id="OA564950">
    <property type="protein sequence ID" value="CAD7195942.1"/>
    <property type="molecule type" value="Genomic_DNA"/>
</dbReference>
<feature type="coiled-coil region" evidence="5">
    <location>
        <begin position="154"/>
        <end position="181"/>
    </location>
</feature>
<dbReference type="InterPro" id="IPR005821">
    <property type="entry name" value="Ion_trans_dom"/>
</dbReference>